<dbReference type="GO" id="GO:0022857">
    <property type="term" value="F:transmembrane transporter activity"/>
    <property type="evidence" value="ECO:0007669"/>
    <property type="project" value="InterPro"/>
</dbReference>
<feature type="transmembrane region" description="Helical" evidence="6">
    <location>
        <begin position="126"/>
        <end position="146"/>
    </location>
</feature>
<organism evidence="7 8">
    <name type="scientific">Rhodococcus rhodochrous J45</name>
    <dbReference type="NCBI Taxonomy" id="935266"/>
    <lineage>
        <taxon>Bacteria</taxon>
        <taxon>Bacillati</taxon>
        <taxon>Actinomycetota</taxon>
        <taxon>Actinomycetes</taxon>
        <taxon>Mycobacteriales</taxon>
        <taxon>Nocardiaceae</taxon>
        <taxon>Rhodococcus</taxon>
    </lineage>
</organism>
<dbReference type="Proteomes" id="UP000317573">
    <property type="component" value="Unassembled WGS sequence"/>
</dbReference>
<comment type="caution">
    <text evidence="7">The sequence shown here is derived from an EMBL/GenBank/DDBJ whole genome shotgun (WGS) entry which is preliminary data.</text>
</comment>
<feature type="transmembrane region" description="Helical" evidence="6">
    <location>
        <begin position="198"/>
        <end position="215"/>
    </location>
</feature>
<evidence type="ECO:0000256" key="5">
    <source>
        <dbReference type="ARBA" id="ARBA00023136"/>
    </source>
</evidence>
<dbReference type="AlphaFoldDB" id="A0A562DIQ9"/>
<feature type="transmembrane region" description="Helical" evidence="6">
    <location>
        <begin position="43"/>
        <end position="63"/>
    </location>
</feature>
<evidence type="ECO:0000256" key="6">
    <source>
        <dbReference type="SAM" id="Phobius"/>
    </source>
</evidence>
<proteinExistence type="predicted"/>
<name>A0A562DIQ9_RHORH</name>
<dbReference type="InterPro" id="IPR050367">
    <property type="entry name" value="APC_superfamily"/>
</dbReference>
<dbReference type="Gene3D" id="1.20.1740.10">
    <property type="entry name" value="Amino acid/polyamine transporter I"/>
    <property type="match status" value="1"/>
</dbReference>
<keyword evidence="4 6" id="KW-1133">Transmembrane helix</keyword>
<accession>A0A562DIQ9</accession>
<gene>
    <name evidence="7" type="ORF">L618_005400000100</name>
</gene>
<dbReference type="PANTHER" id="PTHR42770">
    <property type="entry name" value="AMINO ACID TRANSPORTER-RELATED"/>
    <property type="match status" value="1"/>
</dbReference>
<feature type="transmembrane region" description="Helical" evidence="6">
    <location>
        <begin position="158"/>
        <end position="178"/>
    </location>
</feature>
<keyword evidence="3 6" id="KW-0812">Transmembrane</keyword>
<evidence type="ECO:0000256" key="3">
    <source>
        <dbReference type="ARBA" id="ARBA00022692"/>
    </source>
</evidence>
<dbReference type="PANTHER" id="PTHR42770:SF11">
    <property type="entry name" value="INNER MEMBRANE TRANSPORT PROTEIN YBAT"/>
    <property type="match status" value="1"/>
</dbReference>
<dbReference type="RefSeq" id="WP_145693066.1">
    <property type="nucleotide sequence ID" value="NZ_VLJT01000055.1"/>
</dbReference>
<protein>
    <submittedName>
        <fullName evidence="7">Amino acid/polyamine/organocation transporter (APC superfamily)</fullName>
    </submittedName>
</protein>
<feature type="transmembrane region" description="Helical" evidence="6">
    <location>
        <begin position="75"/>
        <end position="98"/>
    </location>
</feature>
<dbReference type="Pfam" id="PF13520">
    <property type="entry name" value="AA_permease_2"/>
    <property type="match status" value="1"/>
</dbReference>
<feature type="transmembrane region" description="Helical" evidence="6">
    <location>
        <begin position="236"/>
        <end position="259"/>
    </location>
</feature>
<feature type="transmembrane region" description="Helical" evidence="6">
    <location>
        <begin position="407"/>
        <end position="426"/>
    </location>
</feature>
<reference evidence="7 8" key="1">
    <citation type="submission" date="2019-07" db="EMBL/GenBank/DDBJ databases">
        <title>Genome sequencing of lignin-degrading bacterial isolates.</title>
        <authorList>
            <person name="Gladden J."/>
        </authorList>
    </citation>
    <scope>NUCLEOTIDE SEQUENCE [LARGE SCALE GENOMIC DNA]</scope>
    <source>
        <strain evidence="7 8">J45</strain>
    </source>
</reference>
<keyword evidence="2" id="KW-1003">Cell membrane</keyword>
<evidence type="ECO:0000313" key="8">
    <source>
        <dbReference type="Proteomes" id="UP000317573"/>
    </source>
</evidence>
<dbReference type="EMBL" id="VLJT01000055">
    <property type="protein sequence ID" value="TWH09467.1"/>
    <property type="molecule type" value="Genomic_DNA"/>
</dbReference>
<evidence type="ECO:0000313" key="7">
    <source>
        <dbReference type="EMBL" id="TWH09467.1"/>
    </source>
</evidence>
<evidence type="ECO:0000256" key="4">
    <source>
        <dbReference type="ARBA" id="ARBA00022989"/>
    </source>
</evidence>
<sequence length="447" mass="46480">MSSSTDETKKLSLIGSIALGTGVMIGAGIFALVGQVAELAGSAIPWAFVAGAVVVAFSAYSYVRYSSTDPSSGGIAMILTAAYGPGVIAGSFSLFMYVSMILAESLLARTFGTYLLRPFGMQNSPVWVPVLAVTAIVAATIVNLVGNRWVEGSATVTAALKIAGIGVLAVAGIIATGMSALSDALVGRPGGAPPDSGLWGFLAGTTLCILAYKGFTTITNQGADIRNPERNIARSIVIAIAVCTVIYLLLTVAVVGSLPVPQILAARGYALAEAAEPLFGSWGVWLTVAVAVVATLSGLVASLFSVSRLYDMLREMKQVPGVPVSLNRQSLLITAALALVTASLFDLSRIAALGAMLYLSMDIAIHWGMIRRLRHRVEFTMWIPAVAIALDVLVLVPFVVMKARSDWFTVVITAAVAAVIIAAQAVNARRHPHDDPGQNSSATSEAS</sequence>
<evidence type="ECO:0000256" key="1">
    <source>
        <dbReference type="ARBA" id="ARBA00004651"/>
    </source>
</evidence>
<dbReference type="GO" id="GO:0005886">
    <property type="term" value="C:plasma membrane"/>
    <property type="evidence" value="ECO:0007669"/>
    <property type="project" value="UniProtKB-SubCell"/>
</dbReference>
<evidence type="ECO:0000256" key="2">
    <source>
        <dbReference type="ARBA" id="ARBA00022475"/>
    </source>
</evidence>
<feature type="transmembrane region" description="Helical" evidence="6">
    <location>
        <begin position="382"/>
        <end position="401"/>
    </location>
</feature>
<dbReference type="PIRSF" id="PIRSF006060">
    <property type="entry name" value="AA_transporter"/>
    <property type="match status" value="1"/>
</dbReference>
<dbReference type="InterPro" id="IPR002293">
    <property type="entry name" value="AA/rel_permease1"/>
</dbReference>
<feature type="transmembrane region" description="Helical" evidence="6">
    <location>
        <begin position="12"/>
        <end position="37"/>
    </location>
</feature>
<keyword evidence="5 6" id="KW-0472">Membrane</keyword>
<comment type="subcellular location">
    <subcellularLocation>
        <location evidence="1">Cell membrane</location>
        <topology evidence="1">Multi-pass membrane protein</topology>
    </subcellularLocation>
</comment>
<feature type="transmembrane region" description="Helical" evidence="6">
    <location>
        <begin position="279"/>
        <end position="306"/>
    </location>
</feature>